<sequence length="319" mass="35108">MIKKLLPLAVLLLLLLPNPEATAATEWNEAVTVYGAALENDAQLQDATRELLGTSDDDKVAYVYSEDVNQYIGMNYSNDVLKSSIRIIQEDEGYGLDITVDESMGEITQITEETYKNALLTSGITDAQVVIGAAQDVTGESALAGIYKAYEEQGEAIDTERTQNAQEELGTITDITEENSAVEGFSQEQLNKMITDIKIEVINQGGNLSESEIRDIVDEQMAANGLDGILTQDQIDRIIDLIRQIQNSGLFQSEEAQALKDSAQNLIDQITSSDSFKNAVDQAESLGQEITESNAWDTFKTAVSNFFDRVISFFRSLFN</sequence>
<feature type="chain" id="PRO_5046201927" evidence="1">
    <location>
        <begin position="24"/>
        <end position="319"/>
    </location>
</feature>
<gene>
    <name evidence="2" type="ORF">ACFOEO_07140</name>
</gene>
<accession>A0ABV7N6Z8</accession>
<dbReference type="RefSeq" id="WP_380653671.1">
    <property type="nucleotide sequence ID" value="NZ_JBHRVQ010000001.1"/>
</dbReference>
<organism evidence="2 3">
    <name type="scientific">Salinicoccus sesuvii</name>
    <dbReference type="NCBI Taxonomy" id="868281"/>
    <lineage>
        <taxon>Bacteria</taxon>
        <taxon>Bacillati</taxon>
        <taxon>Bacillota</taxon>
        <taxon>Bacilli</taxon>
        <taxon>Bacillales</taxon>
        <taxon>Staphylococcaceae</taxon>
        <taxon>Salinicoccus</taxon>
    </lineage>
</organism>
<protein>
    <submittedName>
        <fullName evidence="2">DUF1002 domain-containing protein</fullName>
    </submittedName>
</protein>
<dbReference type="InterPro" id="IPR009343">
    <property type="entry name" value="DUF1002"/>
</dbReference>
<dbReference type="EMBL" id="JBHRVQ010000001">
    <property type="protein sequence ID" value="MFC3388340.1"/>
    <property type="molecule type" value="Genomic_DNA"/>
</dbReference>
<dbReference type="Pfam" id="PF06207">
    <property type="entry name" value="DUF1002"/>
    <property type="match status" value="1"/>
</dbReference>
<proteinExistence type="predicted"/>
<reference evidence="3" key="1">
    <citation type="journal article" date="2019" name="Int. J. Syst. Evol. Microbiol.">
        <title>The Global Catalogue of Microorganisms (GCM) 10K type strain sequencing project: providing services to taxonomists for standard genome sequencing and annotation.</title>
        <authorList>
            <consortium name="The Broad Institute Genomics Platform"/>
            <consortium name="The Broad Institute Genome Sequencing Center for Infectious Disease"/>
            <person name="Wu L."/>
            <person name="Ma J."/>
        </authorList>
    </citation>
    <scope>NUCLEOTIDE SEQUENCE [LARGE SCALE GENOMIC DNA]</scope>
    <source>
        <strain evidence="3">CCM 7756</strain>
    </source>
</reference>
<keyword evidence="1" id="KW-0732">Signal</keyword>
<comment type="caution">
    <text evidence="2">The sequence shown here is derived from an EMBL/GenBank/DDBJ whole genome shotgun (WGS) entry which is preliminary data.</text>
</comment>
<feature type="signal peptide" evidence="1">
    <location>
        <begin position="1"/>
        <end position="23"/>
    </location>
</feature>
<evidence type="ECO:0000313" key="3">
    <source>
        <dbReference type="Proteomes" id="UP001595637"/>
    </source>
</evidence>
<dbReference type="Proteomes" id="UP001595637">
    <property type="component" value="Unassembled WGS sequence"/>
</dbReference>
<name>A0ABV7N6Z8_9STAP</name>
<evidence type="ECO:0000256" key="1">
    <source>
        <dbReference type="SAM" id="SignalP"/>
    </source>
</evidence>
<evidence type="ECO:0000313" key="2">
    <source>
        <dbReference type="EMBL" id="MFC3388340.1"/>
    </source>
</evidence>
<keyword evidence="3" id="KW-1185">Reference proteome</keyword>